<name>A0A9E7R3J0_9EURY</name>
<gene>
    <name evidence="2" type="ORF">N0B31_18675</name>
</gene>
<dbReference type="RefSeq" id="WP_260593122.1">
    <property type="nucleotide sequence ID" value="NZ_CP104003.1"/>
</dbReference>
<proteinExistence type="predicted"/>
<accession>A0A9E7R3J0</accession>
<reference evidence="2" key="1">
    <citation type="submission" date="2022-09" db="EMBL/GenBank/DDBJ databases">
        <title>Diverse halophilic archaea isolated from saline environments.</title>
        <authorList>
            <person name="Cui H.-L."/>
        </authorList>
    </citation>
    <scope>NUCLEOTIDE SEQUENCE</scope>
    <source>
        <strain evidence="2">ZS-35-S2</strain>
    </source>
</reference>
<keyword evidence="3" id="KW-1185">Reference proteome</keyword>
<evidence type="ECO:0000256" key="1">
    <source>
        <dbReference type="SAM" id="MobiDB-lite"/>
    </source>
</evidence>
<dbReference type="KEGG" id="ssai:N0B31_18675"/>
<evidence type="ECO:0000313" key="2">
    <source>
        <dbReference type="EMBL" id="UWM54128.1"/>
    </source>
</evidence>
<dbReference type="AlphaFoldDB" id="A0A9E7R3J0"/>
<organism evidence="2 3">
    <name type="scientific">Salinirubellus salinus</name>
    <dbReference type="NCBI Taxonomy" id="1364945"/>
    <lineage>
        <taxon>Archaea</taxon>
        <taxon>Methanobacteriati</taxon>
        <taxon>Methanobacteriota</taxon>
        <taxon>Stenosarchaea group</taxon>
        <taxon>Halobacteria</taxon>
        <taxon>Halobacteriales</taxon>
        <taxon>Natronomonadaceae</taxon>
        <taxon>Salinirubellus</taxon>
    </lineage>
</organism>
<dbReference type="GeneID" id="74944491"/>
<dbReference type="EMBL" id="CP104003">
    <property type="protein sequence ID" value="UWM54128.1"/>
    <property type="molecule type" value="Genomic_DNA"/>
</dbReference>
<sequence length="307" mass="34557">MSDEKTTVNVPVDAETNRILEELQEEWYGTSKKKGLVLDRIVQSYNPDGSMESQVDDIHSWVAEMMGVPENTTHTVNPPADASPSQSESWSEETIELADHLEQDDVEVNPDNWSQEALEAASGRGASPYDADDLITGILRFWETSDRDSVEQAYKIAGYGRSTIGRYAREYIKYETNQIVDEDDLLNAVVETGIQQNDHRARYTIGENSKDSEATARRKYEEEFGSSIKDNLGVSLEIGSNNLIDKPVRTEVQEDVGKIVTVVSTYDFAGYQTATRVLRAYDDAGLLDDDLREYVQSNWRENHEAPV</sequence>
<evidence type="ECO:0000313" key="3">
    <source>
        <dbReference type="Proteomes" id="UP001057580"/>
    </source>
</evidence>
<protein>
    <submittedName>
        <fullName evidence="2">Uncharacterized protein</fullName>
    </submittedName>
</protein>
<dbReference type="Proteomes" id="UP001057580">
    <property type="component" value="Chromosome"/>
</dbReference>
<feature type="region of interest" description="Disordered" evidence="1">
    <location>
        <begin position="71"/>
        <end position="91"/>
    </location>
</feature>